<organism evidence="1 2">
    <name type="scientific">Ancylostoma ceylanicum</name>
    <dbReference type="NCBI Taxonomy" id="53326"/>
    <lineage>
        <taxon>Eukaryota</taxon>
        <taxon>Metazoa</taxon>
        <taxon>Ecdysozoa</taxon>
        <taxon>Nematoda</taxon>
        <taxon>Chromadorea</taxon>
        <taxon>Rhabditida</taxon>
        <taxon>Rhabditina</taxon>
        <taxon>Rhabditomorpha</taxon>
        <taxon>Strongyloidea</taxon>
        <taxon>Ancylostomatidae</taxon>
        <taxon>Ancylostomatinae</taxon>
        <taxon>Ancylostoma</taxon>
    </lineage>
</organism>
<evidence type="ECO:0000313" key="1">
    <source>
        <dbReference type="EMBL" id="EYC40838.1"/>
    </source>
</evidence>
<dbReference type="AlphaFoldDB" id="A0A016WP65"/>
<keyword evidence="2" id="KW-1185">Reference proteome</keyword>
<gene>
    <name evidence="1" type="primary">Acey_s0594.g420</name>
    <name evidence="1" type="ORF">Y032_0594g420</name>
</gene>
<dbReference type="EMBL" id="JARK01000194">
    <property type="protein sequence ID" value="EYC40838.1"/>
    <property type="molecule type" value="Genomic_DNA"/>
</dbReference>
<accession>A0A016WP65</accession>
<sequence>MTKIVYVGSWTAFPFNVIPLLYIEWAGSIPVGHVHLKAAPTEIFVLEISLNFKVSRDDELIGSPNCAAAMTKQLVKAISDMVSANFV</sequence>
<name>A0A016WP65_9BILA</name>
<protein>
    <submittedName>
        <fullName evidence="1">Uncharacterized protein</fullName>
    </submittedName>
</protein>
<reference evidence="2" key="1">
    <citation type="journal article" date="2015" name="Nat. Genet.">
        <title>The genome and transcriptome of the zoonotic hookworm Ancylostoma ceylanicum identify infection-specific gene families.</title>
        <authorList>
            <person name="Schwarz E.M."/>
            <person name="Hu Y."/>
            <person name="Antoshechkin I."/>
            <person name="Miller M.M."/>
            <person name="Sternberg P.W."/>
            <person name="Aroian R.V."/>
        </authorList>
    </citation>
    <scope>NUCLEOTIDE SEQUENCE</scope>
    <source>
        <strain evidence="2">HY135</strain>
    </source>
</reference>
<proteinExistence type="predicted"/>
<comment type="caution">
    <text evidence="1">The sequence shown here is derived from an EMBL/GenBank/DDBJ whole genome shotgun (WGS) entry which is preliminary data.</text>
</comment>
<evidence type="ECO:0000313" key="2">
    <source>
        <dbReference type="Proteomes" id="UP000024635"/>
    </source>
</evidence>
<dbReference type="Proteomes" id="UP000024635">
    <property type="component" value="Unassembled WGS sequence"/>
</dbReference>